<protein>
    <submittedName>
        <fullName evidence="1">Uncharacterized protein</fullName>
    </submittedName>
</protein>
<keyword evidence="2" id="KW-1185">Reference proteome</keyword>
<dbReference type="Proteomes" id="UP001165960">
    <property type="component" value="Unassembled WGS sequence"/>
</dbReference>
<gene>
    <name evidence="1" type="ORF">DSO57_1008564</name>
</gene>
<comment type="caution">
    <text evidence="1">The sequence shown here is derived from an EMBL/GenBank/DDBJ whole genome shotgun (WGS) entry which is preliminary data.</text>
</comment>
<evidence type="ECO:0000313" key="2">
    <source>
        <dbReference type="Proteomes" id="UP001165960"/>
    </source>
</evidence>
<organism evidence="1 2">
    <name type="scientific">Entomophthora muscae</name>
    <dbReference type="NCBI Taxonomy" id="34485"/>
    <lineage>
        <taxon>Eukaryota</taxon>
        <taxon>Fungi</taxon>
        <taxon>Fungi incertae sedis</taxon>
        <taxon>Zoopagomycota</taxon>
        <taxon>Entomophthoromycotina</taxon>
        <taxon>Entomophthoromycetes</taxon>
        <taxon>Entomophthorales</taxon>
        <taxon>Entomophthoraceae</taxon>
        <taxon>Entomophthora</taxon>
    </lineage>
</organism>
<sequence>MKLKAATPTLVIRIIAGLIVVTGVYLLFINRKFSGAENAVPPNQQVVGASKPSFQYLDANFTTPKSLKKKSS</sequence>
<name>A0ACC2RLT6_9FUNG</name>
<reference evidence="1" key="1">
    <citation type="submission" date="2022-04" db="EMBL/GenBank/DDBJ databases">
        <title>Genome of the entomopathogenic fungus Entomophthora muscae.</title>
        <authorList>
            <person name="Elya C."/>
            <person name="Lovett B.R."/>
            <person name="Lee E."/>
            <person name="Macias A.M."/>
            <person name="Hajek A.E."/>
            <person name="De Bivort B.L."/>
            <person name="Kasson M.T."/>
            <person name="De Fine Licht H.H."/>
            <person name="Stajich J.E."/>
        </authorList>
    </citation>
    <scope>NUCLEOTIDE SEQUENCE</scope>
    <source>
        <strain evidence="1">Berkeley</strain>
    </source>
</reference>
<evidence type="ECO:0000313" key="1">
    <source>
        <dbReference type="EMBL" id="KAJ9051017.1"/>
    </source>
</evidence>
<dbReference type="EMBL" id="QTSX02007126">
    <property type="protein sequence ID" value="KAJ9051017.1"/>
    <property type="molecule type" value="Genomic_DNA"/>
</dbReference>
<proteinExistence type="predicted"/>
<accession>A0ACC2RLT6</accession>